<comment type="caution">
    <text evidence="1">The sequence shown here is derived from an EMBL/GenBank/DDBJ whole genome shotgun (WGS) entry which is preliminary data.</text>
</comment>
<evidence type="ECO:0000313" key="1">
    <source>
        <dbReference type="EMBL" id="SEQ01674.1"/>
    </source>
</evidence>
<dbReference type="AlphaFoldDB" id="A0A9X8MAG1"/>
<accession>A0A9X8MAG1</accession>
<gene>
    <name evidence="1" type="ORF">SAMN05216409_103254</name>
</gene>
<dbReference type="EMBL" id="FOEV01000003">
    <property type="protein sequence ID" value="SEQ01674.1"/>
    <property type="molecule type" value="Genomic_DNA"/>
</dbReference>
<organism evidence="1 2">
    <name type="scientific">Pseudomonas lutea</name>
    <dbReference type="NCBI Taxonomy" id="243924"/>
    <lineage>
        <taxon>Bacteria</taxon>
        <taxon>Pseudomonadati</taxon>
        <taxon>Pseudomonadota</taxon>
        <taxon>Gammaproteobacteria</taxon>
        <taxon>Pseudomonadales</taxon>
        <taxon>Pseudomonadaceae</taxon>
        <taxon>Pseudomonas</taxon>
    </lineage>
</organism>
<protein>
    <submittedName>
        <fullName evidence="1">Uncharacterized protein</fullName>
    </submittedName>
</protein>
<name>A0A9X8MAG1_9PSED</name>
<sequence length="45" mass="5055">MLAVTLAMRCWQDKPFTPVIDVPIYLSLSCKARFSLKAVRLVICG</sequence>
<evidence type="ECO:0000313" key="2">
    <source>
        <dbReference type="Proteomes" id="UP000183210"/>
    </source>
</evidence>
<proteinExistence type="predicted"/>
<dbReference type="Proteomes" id="UP000183210">
    <property type="component" value="Unassembled WGS sequence"/>
</dbReference>
<reference evidence="1 2" key="1">
    <citation type="submission" date="2016-10" db="EMBL/GenBank/DDBJ databases">
        <authorList>
            <person name="Varghese N."/>
            <person name="Submissions S."/>
        </authorList>
    </citation>
    <scope>NUCLEOTIDE SEQUENCE [LARGE SCALE GENOMIC DNA]</scope>
    <source>
        <strain evidence="1 2">LMG 21974</strain>
    </source>
</reference>